<dbReference type="Gene3D" id="1.20.120.20">
    <property type="entry name" value="Apolipoprotein"/>
    <property type="match status" value="1"/>
</dbReference>
<dbReference type="HOGENOM" id="CLU_1109219_0_0_1"/>
<protein>
    <submittedName>
        <fullName evidence="2">LOC100135198 protein</fullName>
    </submittedName>
</protein>
<keyword evidence="1" id="KW-0732">Signal</keyword>
<dbReference type="Gene3D" id="1.20.5.20">
    <property type="match status" value="1"/>
</dbReference>
<accession>A9ULF6</accession>
<dbReference type="AlphaFoldDB" id="A9ULF6"/>
<name>A9ULF6_XENTR</name>
<dbReference type="PANTHER" id="PTHR18976:SF34">
    <property type="entry name" value="LIPID-BINDING PROTEIN"/>
    <property type="match status" value="1"/>
</dbReference>
<sequence length="251" mass="29190">TMKIVVVTLALVFLTGSECSFIWMKDEPKREPGVAEALVTNIKILAEHYVRYLENTEIGKELGIKEDIASMKESINELKKEILKMTKDAWEEVDKELNQKYPIFTTKVLPALKDFKQRWDKHMTALAKELEIMSHKLFSNVKKNLDSFFDTLSSSASRGRDKLRDEVEHLRTTLLPYAEDFRKELEKAKSEVNDDVEEVRKYIYQGVDEIREQIKPYFDKLKSEANPHAEELQKHLLKLLDDIKEATGIKA</sequence>
<organism evidence="2">
    <name type="scientific">Xenopus tropicalis</name>
    <name type="common">Western clawed frog</name>
    <name type="synonym">Silurana tropicalis</name>
    <dbReference type="NCBI Taxonomy" id="8364"/>
    <lineage>
        <taxon>Eukaryota</taxon>
        <taxon>Metazoa</taxon>
        <taxon>Chordata</taxon>
        <taxon>Craniata</taxon>
        <taxon>Vertebrata</taxon>
        <taxon>Euteleostomi</taxon>
        <taxon>Amphibia</taxon>
        <taxon>Batrachia</taxon>
        <taxon>Anura</taxon>
        <taxon>Pipoidea</taxon>
        <taxon>Pipidae</taxon>
        <taxon>Xenopodinae</taxon>
        <taxon>Xenopus</taxon>
        <taxon>Silurana</taxon>
    </lineage>
</organism>
<dbReference type="SUPFAM" id="SSF58113">
    <property type="entry name" value="Apolipoprotein A-I"/>
    <property type="match status" value="1"/>
</dbReference>
<feature type="signal peptide" evidence="1">
    <location>
        <begin position="1"/>
        <end position="19"/>
    </location>
</feature>
<evidence type="ECO:0000313" key="2">
    <source>
        <dbReference type="EMBL" id="AAI57238.1"/>
    </source>
</evidence>
<reference evidence="2" key="1">
    <citation type="submission" date="2007-12" db="EMBL/GenBank/DDBJ databases">
        <authorList>
            <consortium name="NIH - Xenopus Gene Collection (XGC) project"/>
        </authorList>
    </citation>
    <scope>NUCLEOTIDE SEQUENCE [LARGE SCALE MRNA]</scope>
    <source>
        <strain evidence="2">N6</strain>
        <tissue evidence="2">Fat body</tissue>
    </source>
</reference>
<dbReference type="EMBL" id="BC157237">
    <property type="protein sequence ID" value="AAI57238.1"/>
    <property type="molecule type" value="mRNA"/>
</dbReference>
<feature type="non-terminal residue" evidence="2">
    <location>
        <position position="1"/>
    </location>
</feature>
<evidence type="ECO:0000256" key="1">
    <source>
        <dbReference type="SAM" id="SignalP"/>
    </source>
</evidence>
<proteinExistence type="evidence at transcript level"/>
<feature type="chain" id="PRO_5015086908" evidence="1">
    <location>
        <begin position="20"/>
        <end position="251"/>
    </location>
</feature>
<dbReference type="InterPro" id="IPR050163">
    <property type="entry name" value="Apolipoprotein_A1/A4/E"/>
</dbReference>
<gene>
    <name evidence="2" type="primary">LOC100135198</name>
</gene>
<dbReference type="PANTHER" id="PTHR18976">
    <property type="entry name" value="APOLIPOPROTEIN"/>
    <property type="match status" value="1"/>
</dbReference>